<proteinExistence type="predicted"/>
<name>A0A7Y8KXP3_9BURK</name>
<organism evidence="2 3">
    <name type="scientific">Hydrogenophaga aromaticivorans</name>
    <dbReference type="NCBI Taxonomy" id="2610898"/>
    <lineage>
        <taxon>Bacteria</taxon>
        <taxon>Pseudomonadati</taxon>
        <taxon>Pseudomonadota</taxon>
        <taxon>Betaproteobacteria</taxon>
        <taxon>Burkholderiales</taxon>
        <taxon>Comamonadaceae</taxon>
        <taxon>Hydrogenophaga</taxon>
    </lineage>
</organism>
<gene>
    <name evidence="2" type="ORF">F3K02_16525</name>
</gene>
<keyword evidence="3" id="KW-1185">Reference proteome</keyword>
<evidence type="ECO:0000256" key="1">
    <source>
        <dbReference type="SAM" id="MobiDB-lite"/>
    </source>
</evidence>
<reference evidence="2 3" key="1">
    <citation type="submission" date="2019-09" db="EMBL/GenBank/DDBJ databases">
        <title>Hydrogenophaga aromatica sp. nov., isolated from a para-xylene-degrading enrichment culture.</title>
        <authorList>
            <person name="Tancsics A."/>
            <person name="Banerjee S."/>
        </authorList>
    </citation>
    <scope>NUCLEOTIDE SEQUENCE [LARGE SCALE GENOMIC DNA]</scope>
    <source>
        <strain evidence="2 3">D2P1</strain>
    </source>
</reference>
<dbReference type="AlphaFoldDB" id="A0A7Y8KXP3"/>
<comment type="caution">
    <text evidence="2">The sequence shown here is derived from an EMBL/GenBank/DDBJ whole genome shotgun (WGS) entry which is preliminary data.</text>
</comment>
<evidence type="ECO:0000313" key="2">
    <source>
        <dbReference type="EMBL" id="NWF46845.1"/>
    </source>
</evidence>
<protein>
    <submittedName>
        <fullName evidence="2">Uncharacterized protein</fullName>
    </submittedName>
</protein>
<accession>A0A7Y8KXP3</accession>
<feature type="region of interest" description="Disordered" evidence="1">
    <location>
        <begin position="87"/>
        <end position="108"/>
    </location>
</feature>
<dbReference type="RefSeq" id="WP_177136744.1">
    <property type="nucleotide sequence ID" value="NZ_VYGV01000015.1"/>
</dbReference>
<dbReference type="Proteomes" id="UP000545507">
    <property type="component" value="Unassembled WGS sequence"/>
</dbReference>
<dbReference type="EMBL" id="VYGV01000015">
    <property type="protein sequence ID" value="NWF46845.1"/>
    <property type="molecule type" value="Genomic_DNA"/>
</dbReference>
<sequence length="108" mass="11643">MHPPGNEARDPDEDGVHLPSVEALTAGTLALMTGYAQAAADCPNRSLMARKLVSNLFFLSGHPHVSPLMRNMLANLRTRWQLAAEAAPMAGPDRQPSPLWHAAPVNVQ</sequence>
<evidence type="ECO:0000313" key="3">
    <source>
        <dbReference type="Proteomes" id="UP000545507"/>
    </source>
</evidence>